<dbReference type="InterPro" id="IPR006142">
    <property type="entry name" value="INTEIN"/>
</dbReference>
<dbReference type="InterPro" id="IPR007075">
    <property type="entry name" value="RNA_pol_Rpb1_6"/>
</dbReference>
<dbReference type="Gene3D" id="6.10.250.2940">
    <property type="match status" value="1"/>
</dbReference>
<dbReference type="InterPro" id="IPR007066">
    <property type="entry name" value="RNA_pol_Rpb1_3"/>
</dbReference>
<comment type="similarity">
    <text evidence="1">Belongs to the RNA polymerase beta' chain family.</text>
</comment>
<dbReference type="SUPFAM" id="SSF55608">
    <property type="entry name" value="Homing endonucleases"/>
    <property type="match status" value="2"/>
</dbReference>
<dbReference type="Pfam" id="PF04998">
    <property type="entry name" value="RNA_pol_Rpb1_5"/>
    <property type="match status" value="2"/>
</dbReference>
<dbReference type="Gene3D" id="6.20.50.80">
    <property type="match status" value="1"/>
</dbReference>
<dbReference type="SMART" id="SM00663">
    <property type="entry name" value="RPOLA_N"/>
    <property type="match status" value="1"/>
</dbReference>
<dbReference type="Pfam" id="PF05000">
    <property type="entry name" value="RNA_pol_Rpb1_4"/>
    <property type="match status" value="1"/>
</dbReference>
<dbReference type="Gene3D" id="2.170.16.10">
    <property type="entry name" value="Hedgehog/Intein (Hint) domain"/>
    <property type="match status" value="1"/>
</dbReference>
<dbReference type="Pfam" id="PF04990">
    <property type="entry name" value="RNA_pol_Rpb1_7"/>
    <property type="match status" value="1"/>
</dbReference>
<accession>A0A6C0FAB2</accession>
<keyword evidence="4" id="KW-0808">Transferase</keyword>
<dbReference type="Pfam" id="PF00623">
    <property type="entry name" value="RNA_pol_Rpb1_2"/>
    <property type="match status" value="1"/>
</dbReference>
<dbReference type="PANTHER" id="PTHR19376">
    <property type="entry name" value="DNA-DIRECTED RNA POLYMERASE"/>
    <property type="match status" value="1"/>
</dbReference>
<dbReference type="Gene3D" id="2.40.40.20">
    <property type="match status" value="1"/>
</dbReference>
<dbReference type="Gene3D" id="1.10.132.30">
    <property type="match status" value="1"/>
</dbReference>
<dbReference type="InterPro" id="IPR007081">
    <property type="entry name" value="RNA_pol_Rpb1_5"/>
</dbReference>
<organism evidence="8">
    <name type="scientific">viral metagenome</name>
    <dbReference type="NCBI Taxonomy" id="1070528"/>
    <lineage>
        <taxon>unclassified sequences</taxon>
        <taxon>metagenomes</taxon>
        <taxon>organismal metagenomes</taxon>
    </lineage>
</organism>
<dbReference type="EMBL" id="MN739030">
    <property type="protein sequence ID" value="QHT36095.1"/>
    <property type="molecule type" value="Genomic_DNA"/>
</dbReference>
<dbReference type="InterPro" id="IPR036844">
    <property type="entry name" value="Hint_dom_sf"/>
</dbReference>
<dbReference type="GO" id="GO:0005665">
    <property type="term" value="C:RNA polymerase II, core complex"/>
    <property type="evidence" value="ECO:0007669"/>
    <property type="project" value="TreeGrafter"/>
</dbReference>
<dbReference type="CDD" id="cd00081">
    <property type="entry name" value="Hint"/>
    <property type="match status" value="1"/>
</dbReference>
<sequence length="2017" mass="227629">MSKNAGIMPRNNCSKIIGIQFSILSPDEIRKGSVAEITSRDTYINNKPVIGGLFDPRMGVLEPGLICPTDGLDYMQTPGYFGHIELARPVYYIQYLNTILKILRCVCFKCSKLLVSKEKYSQALKMSSENRWKYVFGLASKMKRCGEDTEDGCGCPQPNKIRKEGLATIFAEWKNDAEGAQNMVIKLTPEMVLKIFKRISDEDVSFMGFSPVWSRPDWMICQVMAVPPPAVRPSVKHDAQQRSEDDLSHILVNIIKTNKTLQEKMQNNAPANVIEDWSTVLQYYVSTQVDNKIPGVASVAQRSGRPLKSIKDRLNGKGGRMRGNLMAKRVDFSARSVITADPNLSIKELGIPMKIAKNITKPVTVNNVNKLFLMKLVLNGPDEYPGAKILEKKNGESITLRYVDRKSIVLEDGDIVHRHMMDGDPILFNRQPTLHRMSMMCHIARIMKKGDTFRMNVADTKPYNADFDGDEMNLHMPQDAESDAELRNLAAVPYQIISPSNNAPIIGIYQDSMLGAYRFTRENISFTPRDAMNLLMMFPKINEFDLLNKGGRLTSFDILSQIMPPLSLKVKNKQFGDNEDGKKSNNVIEIVDGQYLRGQMDKGILGAGTKGLIHRACNDFGNMASADFVDDLQNIITEYMKSSAFSVGISDLISDSKTNQSIVTAITDKKNEVKSLIDQTQIGVFENNSGKTNLEEFETQVNNILNQASSEAGKIGLKSLSKDNRFVIMVNAGSKGSDLNISQMISCLGQQNVDGKRIPYGFEHRTLPHFTKYDDSPGARGFVENSYINGLSPQELFFHAMGGRVGLIDTAVKTSTTGYIQRRLIKGLEDLMVNYDMTIRTNKGKVVQFSYGDDNIDTIKVENQELRIGTMSIQDIYAHFNVPEEDLKPKALSAMFLKNTLARFKKQKDATQEKCKEYTEFMISSRDNIMKYVFKNKDENIVRSPVAFAYIIQNIIGQQHLNPDSLVDITPLEAFEMIEANYKTLEMLYYTPPTLLFKTLYYYYLSPKVLLFVKRFNKAALTLLLETVTMNYKRSLVAPGEMVGLIAAQSIGEPTTQMTLNSVTFETPIIVRNHEGVIQKVCIGDFVGKHINDAKKLEHYSENDTTYAEPKEYFEIPSCDEDGNVVWKQIEAVTKHPVINKDGTNTMLKFTTEEQREVIVTKAKSLLKLVNGKIVQMDGDQFKVGDYIPVSTKQIDFVESRSLNLRDILPATEYIYSSEVEKAKSVMNEHHWWSNHQGKTFTLPYSRSDSFVAKVGDKVRNGCKSKTTFAPGCIYTKQTNMNAYNIPEEIPLDYNFGYLVGAYAAEGCMTKFQLSIANNDAAYFAPIMTLLQQWNITTKVYRHENKGQEGWTSQDLRIYNTVLSRILENLCGKLSHNKFVSDKIIFSNKECILGFLDAYIGGDGTVSTKDNSIMMTSVSKELLIDVQQMINNLGVYSFIKQLRKQTSNNRGTLPENIRQGYTLYVRNQQAKQLATMLDIKIGYKIENCKIIADHSSKFSYKINRNYLHVPNEIDGQIVMEPRTDDSLVDVLFDKIVSIEEVPNTTNYAYDLTVADTRNFNIYNGLALRDTFHFAGVASKSNVTRGVPRIEEILSLTSDPKNPSLTVHLKPEDEADKEKARSIMYMLEHTKLQEIVQSVDICFDPDDLNSLIEEDKNTMEQYREFEKMVDECMETNPAEETAEGSKWILRMTMDPEIMLEKNITMDDVNFALKNSYGNEIACVYADYNADKLVFRIRMTNIVKQGGRGGQKKIKVNPLDQSDQIYLLKNFQDELLSNVVLRGVKKLNKVILRKIKDNMVETSGAYKKQEIWVLDTIGTNLLNVLALDYVDASRTFSNDIVEIYNVLGIEAARQAIYNELADVIEFDGTYVNYHHLSVLVDRMTFTSKMISIFRHGINNDNIGPIAKASFEETPEMFLKAARHAELDTLRGVSANVMCGQEGFYGTSAFQVVLDIEEMKKLQETVAFEIGDDAGAIEKAFGVEDVAEDPCSVYNLSIQNNVVNIKSTAMGDDNTYNPGF</sequence>
<dbReference type="PROSITE" id="PS50819">
    <property type="entry name" value="INTEIN_ENDONUCLEASE"/>
    <property type="match status" value="1"/>
</dbReference>
<keyword evidence="3" id="KW-0240">DNA-directed RNA polymerase</keyword>
<dbReference type="PANTHER" id="PTHR19376:SF37">
    <property type="entry name" value="DNA-DIRECTED RNA POLYMERASE II SUBUNIT RPB1"/>
    <property type="match status" value="1"/>
</dbReference>
<evidence type="ECO:0000256" key="5">
    <source>
        <dbReference type="ARBA" id="ARBA00022695"/>
    </source>
</evidence>
<dbReference type="InterPro" id="IPR045867">
    <property type="entry name" value="DNA-dir_RpoC_beta_prime"/>
</dbReference>
<keyword evidence="6" id="KW-0804">Transcription</keyword>
<dbReference type="InterPro" id="IPR038120">
    <property type="entry name" value="Rpb1_funnel_sf"/>
</dbReference>
<dbReference type="Pfam" id="PF14890">
    <property type="entry name" value="Intein_splicing"/>
    <property type="match status" value="1"/>
</dbReference>
<evidence type="ECO:0000313" key="8">
    <source>
        <dbReference type="EMBL" id="QHT36095.1"/>
    </source>
</evidence>
<dbReference type="InterPro" id="IPR006592">
    <property type="entry name" value="RNA_pol_N"/>
</dbReference>
<dbReference type="PRINTS" id="PR00379">
    <property type="entry name" value="INTEIN"/>
</dbReference>
<dbReference type="FunFam" id="2.40.40.20:FF:000019">
    <property type="entry name" value="DNA-directed RNA polymerase II subunit RPB1"/>
    <property type="match status" value="1"/>
</dbReference>
<proteinExistence type="inferred from homology"/>
<dbReference type="SUPFAM" id="SSF51294">
    <property type="entry name" value="Hedgehog/intein (Hint) domain"/>
    <property type="match status" value="1"/>
</dbReference>
<dbReference type="Gene3D" id="1.10.150.390">
    <property type="match status" value="1"/>
</dbReference>
<dbReference type="NCBIfam" id="NF006336">
    <property type="entry name" value="PRK08566.1"/>
    <property type="match status" value="1"/>
</dbReference>
<evidence type="ECO:0000256" key="4">
    <source>
        <dbReference type="ARBA" id="ARBA00022679"/>
    </source>
</evidence>
<dbReference type="GO" id="GO:0016539">
    <property type="term" value="P:intein-mediated protein splicing"/>
    <property type="evidence" value="ECO:0007669"/>
    <property type="project" value="InterPro"/>
</dbReference>
<name>A0A6C0FAB2_9ZZZZ</name>
<dbReference type="GO" id="GO:0003899">
    <property type="term" value="F:DNA-directed RNA polymerase activity"/>
    <property type="evidence" value="ECO:0007669"/>
    <property type="project" value="UniProtKB-EC"/>
</dbReference>
<dbReference type="Gene3D" id="3.30.1490.180">
    <property type="entry name" value="RNA polymerase ii"/>
    <property type="match status" value="1"/>
</dbReference>
<evidence type="ECO:0000256" key="1">
    <source>
        <dbReference type="ARBA" id="ARBA00006460"/>
    </source>
</evidence>
<dbReference type="Pfam" id="PF04983">
    <property type="entry name" value="RNA_pol_Rpb1_3"/>
    <property type="match status" value="1"/>
</dbReference>
<dbReference type="InterPro" id="IPR044893">
    <property type="entry name" value="RNA_pol_Rpb1_clamp_domain"/>
</dbReference>
<dbReference type="Gene3D" id="3.30.1360.140">
    <property type="match status" value="1"/>
</dbReference>
<dbReference type="InterPro" id="IPR004860">
    <property type="entry name" value="LAGLIDADG_dom"/>
</dbReference>
<dbReference type="InterPro" id="IPR007073">
    <property type="entry name" value="RNA_pol_Rpb1_7"/>
</dbReference>
<dbReference type="SUPFAM" id="SSF64484">
    <property type="entry name" value="beta and beta-prime subunits of DNA dependent RNA-polymerase"/>
    <property type="match status" value="1"/>
</dbReference>
<evidence type="ECO:0000259" key="7">
    <source>
        <dbReference type="PROSITE" id="PS50819"/>
    </source>
</evidence>
<dbReference type="InterPro" id="IPR007083">
    <property type="entry name" value="RNA_pol_Rpb1_4"/>
</dbReference>
<dbReference type="GO" id="GO:0003677">
    <property type="term" value="F:DNA binding"/>
    <property type="evidence" value="ECO:0007669"/>
    <property type="project" value="InterPro"/>
</dbReference>
<dbReference type="Gene3D" id="3.10.28.10">
    <property type="entry name" value="Homing endonucleases"/>
    <property type="match status" value="1"/>
</dbReference>
<dbReference type="Gene3D" id="1.10.274.100">
    <property type="entry name" value="RNA polymerase Rpb1, domain 3"/>
    <property type="match status" value="1"/>
</dbReference>
<dbReference type="InterPro" id="IPR000722">
    <property type="entry name" value="RNA_pol_asu"/>
</dbReference>
<feature type="domain" description="DOD-type homing endonuclease" evidence="7">
    <location>
        <begin position="1299"/>
        <end position="1435"/>
    </location>
</feature>
<dbReference type="InterPro" id="IPR038593">
    <property type="entry name" value="RNA_pol_Rpb1_7_sf"/>
</dbReference>
<dbReference type="GO" id="GO:0004519">
    <property type="term" value="F:endonuclease activity"/>
    <property type="evidence" value="ECO:0007669"/>
    <property type="project" value="InterPro"/>
</dbReference>
<evidence type="ECO:0000256" key="2">
    <source>
        <dbReference type="ARBA" id="ARBA00012418"/>
    </source>
</evidence>
<dbReference type="Pfam" id="PF14528">
    <property type="entry name" value="LAGLIDADG_3"/>
    <property type="match status" value="2"/>
</dbReference>
<dbReference type="EC" id="2.7.7.6" evidence="2"/>
<dbReference type="Gene3D" id="4.10.860.120">
    <property type="entry name" value="RNA polymerase II, clamp domain"/>
    <property type="match status" value="1"/>
</dbReference>
<dbReference type="InterPro" id="IPR004042">
    <property type="entry name" value="Intein_endonuc_central"/>
</dbReference>
<protein>
    <recommendedName>
        <fullName evidence="2">DNA-directed RNA polymerase</fullName>
        <ecNumber evidence="2">2.7.7.6</ecNumber>
    </recommendedName>
</protein>
<reference evidence="8" key="1">
    <citation type="journal article" date="2020" name="Nature">
        <title>Giant virus diversity and host interactions through global metagenomics.</title>
        <authorList>
            <person name="Schulz F."/>
            <person name="Roux S."/>
            <person name="Paez-Espino D."/>
            <person name="Jungbluth S."/>
            <person name="Walsh D.A."/>
            <person name="Denef V.J."/>
            <person name="McMahon K.D."/>
            <person name="Konstantinidis K.T."/>
            <person name="Eloe-Fadrosh E.A."/>
            <person name="Kyrpides N.C."/>
            <person name="Woyke T."/>
        </authorList>
    </citation>
    <scope>NUCLEOTIDE SEQUENCE</scope>
    <source>
        <strain evidence="8">GVMAG-M-3300009182-46</strain>
    </source>
</reference>
<dbReference type="InterPro" id="IPR042102">
    <property type="entry name" value="RNA_pol_Rpb1_3_sf"/>
</dbReference>
<dbReference type="Pfam" id="PF04997">
    <property type="entry name" value="RNA_pol_Rpb1_1"/>
    <property type="match status" value="1"/>
</dbReference>
<dbReference type="GO" id="GO:0006351">
    <property type="term" value="P:DNA-templated transcription"/>
    <property type="evidence" value="ECO:0007669"/>
    <property type="project" value="InterPro"/>
</dbReference>
<dbReference type="InterPro" id="IPR027434">
    <property type="entry name" value="Homing_endonucl"/>
</dbReference>
<evidence type="ECO:0000256" key="3">
    <source>
        <dbReference type="ARBA" id="ARBA00022478"/>
    </source>
</evidence>
<evidence type="ECO:0000256" key="6">
    <source>
        <dbReference type="ARBA" id="ARBA00023163"/>
    </source>
</evidence>
<keyword evidence="5" id="KW-0548">Nucleotidyltransferase</keyword>
<dbReference type="InterPro" id="IPR007080">
    <property type="entry name" value="RNA_pol_Rpb1_1"/>
</dbReference>
<dbReference type="Pfam" id="PF04992">
    <property type="entry name" value="RNA_pol_Rpb1_6"/>
    <property type="match status" value="1"/>
</dbReference>